<feature type="transmembrane region" description="Helical" evidence="10">
    <location>
        <begin position="533"/>
        <end position="556"/>
    </location>
</feature>
<dbReference type="GO" id="GO:0005524">
    <property type="term" value="F:ATP binding"/>
    <property type="evidence" value="ECO:0007669"/>
    <property type="project" value="InterPro"/>
</dbReference>
<keyword evidence="5" id="KW-1278">Translocase</keyword>
<keyword evidence="12" id="KW-1185">Reference proteome</keyword>
<dbReference type="PATRIC" id="fig|1616.3.peg.608"/>
<proteinExistence type="predicted"/>
<comment type="subcellular location">
    <subcellularLocation>
        <location evidence="1">Membrane</location>
    </subcellularLocation>
</comment>
<dbReference type="InterPro" id="IPR001757">
    <property type="entry name" value="P_typ_ATPase"/>
</dbReference>
<accession>A0A0R2JDQ5</accession>
<evidence type="ECO:0000256" key="5">
    <source>
        <dbReference type="ARBA" id="ARBA00022967"/>
    </source>
</evidence>
<dbReference type="EMBL" id="JQBP01000002">
    <property type="protein sequence ID" value="KRN75425.1"/>
    <property type="molecule type" value="Genomic_DNA"/>
</dbReference>
<evidence type="ECO:0000256" key="2">
    <source>
        <dbReference type="ARBA" id="ARBA00012517"/>
    </source>
</evidence>
<evidence type="ECO:0000313" key="12">
    <source>
        <dbReference type="Proteomes" id="UP000051655"/>
    </source>
</evidence>
<dbReference type="InterPro" id="IPR036412">
    <property type="entry name" value="HAD-like_sf"/>
</dbReference>
<evidence type="ECO:0000256" key="6">
    <source>
        <dbReference type="ARBA" id="ARBA00022989"/>
    </source>
</evidence>
<dbReference type="RefSeq" id="WP_057754527.1">
    <property type="nucleotide sequence ID" value="NZ_JQBP01000002.1"/>
</dbReference>
<keyword evidence="3 10" id="KW-0812">Transmembrane</keyword>
<dbReference type="SUPFAM" id="SSF56784">
    <property type="entry name" value="HAD-like"/>
    <property type="match status" value="1"/>
</dbReference>
<gene>
    <name evidence="11" type="ORF">IV73_GL000591</name>
</gene>
<feature type="transmembrane region" description="Helical" evidence="10">
    <location>
        <begin position="508"/>
        <end position="527"/>
    </location>
</feature>
<dbReference type="PANTHER" id="PTHR43520:SF8">
    <property type="entry name" value="P-TYPE CU(+) TRANSPORTER"/>
    <property type="match status" value="1"/>
</dbReference>
<comment type="caution">
    <text evidence="11">The sequence shown here is derived from an EMBL/GenBank/DDBJ whole genome shotgun (WGS) entry which is preliminary data.</text>
</comment>
<dbReference type="Proteomes" id="UP000051655">
    <property type="component" value="Unassembled WGS sequence"/>
</dbReference>
<sequence>MMTKADKHANWLSKVASKSHWPHMTTPQEILPTIAKQPAPFKHPLTVSKNLVQALKKSRRMLQMILCFGGLILFILMGQSILRCFNYELVSPFWQQIMMILLSLTGLVVLSAYAWLMWTTNWFLESLWRWLAGNLLLVQATISQNFTELLGLNFTWFLLMGQMMYEIHILRGDLSKFEWNLQVIARESTTLLGILLILSRPQRDSLSLLIIWLILRSLPWTALSLKTLVKHIDKKLRQLQVTSKNLAVALQLKGFDYVVLDKTETLTEPIAEVDSITIKPGVDQHLIWSLLVSLEENQKHPIAQGIYRFAIAQGGEVLPLKQWGKISMGLGADWQSDHYLLVSRSAVRQLGLEPQLKNNGKTMSYLVKNQKSILAEICLTEKLKPQARSLVQLIKRWRWVTVMATGDNDSNANQVGSQLGLDIIAADLTSQMKAQVVQAYQKQGRVIYLGDGHNDQLALQLADIGISLADTALPYSQAHQAHLMIGESSLDASIQSLQLLRKGWFKNWLDHLVWGGINLATLLLLIWNFPQLHLAIIGSSGILLLSLLFNLCNYFFNCFINNVDNNGDIR</sequence>
<dbReference type="InterPro" id="IPR023214">
    <property type="entry name" value="HAD_sf"/>
</dbReference>
<evidence type="ECO:0000313" key="11">
    <source>
        <dbReference type="EMBL" id="KRN75425.1"/>
    </source>
</evidence>
<evidence type="ECO:0000256" key="4">
    <source>
        <dbReference type="ARBA" id="ARBA00022796"/>
    </source>
</evidence>
<evidence type="ECO:0000256" key="8">
    <source>
        <dbReference type="ARBA" id="ARBA00023136"/>
    </source>
</evidence>
<keyword evidence="8 10" id="KW-0472">Membrane</keyword>
<dbReference type="GO" id="GO:0140581">
    <property type="term" value="F:P-type monovalent copper transporter activity"/>
    <property type="evidence" value="ECO:0007669"/>
    <property type="project" value="UniProtKB-EC"/>
</dbReference>
<dbReference type="Gene3D" id="3.40.50.1000">
    <property type="entry name" value="HAD superfamily/HAD-like"/>
    <property type="match status" value="1"/>
</dbReference>
<dbReference type="AlphaFoldDB" id="A0A0R2JDQ5"/>
<dbReference type="Pfam" id="PF00702">
    <property type="entry name" value="Hydrolase"/>
    <property type="match status" value="1"/>
</dbReference>
<keyword evidence="4" id="KW-0813">Transport</keyword>
<keyword evidence="4" id="KW-0187">Copper transport</keyword>
<dbReference type="STRING" id="1616.IV73_GL000591"/>
<feature type="transmembrane region" description="Helical" evidence="10">
    <location>
        <begin position="93"/>
        <end position="115"/>
    </location>
</feature>
<evidence type="ECO:0000256" key="1">
    <source>
        <dbReference type="ARBA" id="ARBA00004370"/>
    </source>
</evidence>
<dbReference type="OrthoDB" id="9760364at2"/>
<dbReference type="GO" id="GO:0055070">
    <property type="term" value="P:copper ion homeostasis"/>
    <property type="evidence" value="ECO:0007669"/>
    <property type="project" value="TreeGrafter"/>
</dbReference>
<feature type="transmembrane region" description="Helical" evidence="10">
    <location>
        <begin position="61"/>
        <end position="81"/>
    </location>
</feature>
<protein>
    <recommendedName>
        <fullName evidence="2">P-type Cu(+) transporter</fullName>
        <ecNumber evidence="2">7.2.2.8</ecNumber>
    </recommendedName>
</protein>
<evidence type="ECO:0000256" key="10">
    <source>
        <dbReference type="SAM" id="Phobius"/>
    </source>
</evidence>
<keyword evidence="7" id="KW-0186">Copper</keyword>
<evidence type="ECO:0000256" key="7">
    <source>
        <dbReference type="ARBA" id="ARBA00023008"/>
    </source>
</evidence>
<evidence type="ECO:0000256" key="3">
    <source>
        <dbReference type="ARBA" id="ARBA00022692"/>
    </source>
</evidence>
<dbReference type="GO" id="GO:0043682">
    <property type="term" value="F:P-type divalent copper transporter activity"/>
    <property type="evidence" value="ECO:0007669"/>
    <property type="project" value="TreeGrafter"/>
</dbReference>
<comment type="catalytic activity">
    <reaction evidence="9">
        <text>Cu(+)(in) + ATP + H2O = Cu(+)(out) + ADP + phosphate + H(+)</text>
        <dbReference type="Rhea" id="RHEA:25792"/>
        <dbReference type="ChEBI" id="CHEBI:15377"/>
        <dbReference type="ChEBI" id="CHEBI:15378"/>
        <dbReference type="ChEBI" id="CHEBI:30616"/>
        <dbReference type="ChEBI" id="CHEBI:43474"/>
        <dbReference type="ChEBI" id="CHEBI:49552"/>
        <dbReference type="ChEBI" id="CHEBI:456216"/>
        <dbReference type="EC" id="7.2.2.8"/>
    </reaction>
</comment>
<dbReference type="GO" id="GO:0016020">
    <property type="term" value="C:membrane"/>
    <property type="evidence" value="ECO:0007669"/>
    <property type="project" value="UniProtKB-SubCell"/>
</dbReference>
<evidence type="ECO:0000256" key="9">
    <source>
        <dbReference type="ARBA" id="ARBA00049289"/>
    </source>
</evidence>
<reference evidence="11 12" key="1">
    <citation type="journal article" date="2015" name="Genome Announc.">
        <title>Expanding the biotechnology potential of lactobacilli through comparative genomics of 213 strains and associated genera.</title>
        <authorList>
            <person name="Sun Z."/>
            <person name="Harris H.M."/>
            <person name="McCann A."/>
            <person name="Guo C."/>
            <person name="Argimon S."/>
            <person name="Zhang W."/>
            <person name="Yang X."/>
            <person name="Jeffery I.B."/>
            <person name="Cooney J.C."/>
            <person name="Kagawa T.F."/>
            <person name="Liu W."/>
            <person name="Song Y."/>
            <person name="Salvetti E."/>
            <person name="Wrobel A."/>
            <person name="Rasinkangas P."/>
            <person name="Parkhill J."/>
            <person name="Rea M.C."/>
            <person name="O'Sullivan O."/>
            <person name="Ritari J."/>
            <person name="Douillard F.P."/>
            <person name="Paul Ross R."/>
            <person name="Yang R."/>
            <person name="Briner A.E."/>
            <person name="Felis G.E."/>
            <person name="de Vos W.M."/>
            <person name="Barrangou R."/>
            <person name="Klaenhammer T.R."/>
            <person name="Caufield P.W."/>
            <person name="Cui Y."/>
            <person name="Zhang H."/>
            <person name="O'Toole P.W."/>
        </authorList>
    </citation>
    <scope>NUCLEOTIDE SEQUENCE [LARGE SCALE GENOMIC DNA]</scope>
    <source>
        <strain evidence="11 12">DSM 20593</strain>
    </source>
</reference>
<dbReference type="EC" id="7.2.2.8" evidence="2"/>
<dbReference type="InterPro" id="IPR023299">
    <property type="entry name" value="ATPase_P-typ_cyto_dom_N"/>
</dbReference>
<dbReference type="Gene3D" id="3.40.1110.10">
    <property type="entry name" value="Calcium-transporting ATPase, cytoplasmic domain N"/>
    <property type="match status" value="1"/>
</dbReference>
<dbReference type="PANTHER" id="PTHR43520">
    <property type="entry name" value="ATP7, ISOFORM B"/>
    <property type="match status" value="1"/>
</dbReference>
<organism evidence="11 12">
    <name type="scientific">Weissella kandleri</name>
    <dbReference type="NCBI Taxonomy" id="1616"/>
    <lineage>
        <taxon>Bacteria</taxon>
        <taxon>Bacillati</taxon>
        <taxon>Bacillota</taxon>
        <taxon>Bacilli</taxon>
        <taxon>Lactobacillales</taxon>
        <taxon>Lactobacillaceae</taxon>
        <taxon>Weissella</taxon>
    </lineage>
</organism>
<name>A0A0R2JDQ5_9LACO</name>
<dbReference type="GO" id="GO:0016887">
    <property type="term" value="F:ATP hydrolysis activity"/>
    <property type="evidence" value="ECO:0007669"/>
    <property type="project" value="InterPro"/>
</dbReference>
<keyword evidence="6 10" id="KW-1133">Transmembrane helix</keyword>
<dbReference type="NCBIfam" id="TIGR01494">
    <property type="entry name" value="ATPase_P-type"/>
    <property type="match status" value="1"/>
</dbReference>
<keyword evidence="4" id="KW-0406">Ion transport</keyword>
<dbReference type="SUPFAM" id="SSF81660">
    <property type="entry name" value="Metal cation-transporting ATPase, ATP-binding domain N"/>
    <property type="match status" value="1"/>
</dbReference>
<dbReference type="GO" id="GO:0005507">
    <property type="term" value="F:copper ion binding"/>
    <property type="evidence" value="ECO:0007669"/>
    <property type="project" value="TreeGrafter"/>
</dbReference>